<reference evidence="8 10" key="2">
    <citation type="journal article" date="2011" name="Mol. Biol. Evol.">
        <title>Comparative genomic analysis of fruiting body formation in Myxococcales.</title>
        <authorList>
            <person name="Huntley S."/>
            <person name="Hamann N."/>
            <person name="Wegener-Feldbrugge S."/>
            <person name="Treuner-Lange A."/>
            <person name="Kube M."/>
            <person name="Reinhardt R."/>
            <person name="Klages S."/>
            <person name="Muller R."/>
            <person name="Ronning C.M."/>
            <person name="Nierman W.C."/>
            <person name="Sogaard-Andersen L."/>
        </authorList>
    </citation>
    <scope>NUCLEOTIDE SEQUENCE [LARGE SCALE GENOMIC DNA]</scope>
    <source>
        <strain evidence="8 10">DW4/3-1</strain>
    </source>
</reference>
<keyword evidence="3 7" id="KW-0479">Metal-binding</keyword>
<keyword evidence="2 7" id="KW-0349">Heme</keyword>
<gene>
    <name evidence="8" type="ordered locus">STAUR_0406</name>
    <name evidence="9" type="ORF">STIAU_1805</name>
</gene>
<keyword evidence="4 7" id="KW-0560">Oxidoreductase</keyword>
<evidence type="ECO:0000256" key="4">
    <source>
        <dbReference type="ARBA" id="ARBA00023002"/>
    </source>
</evidence>
<evidence type="ECO:0000256" key="7">
    <source>
        <dbReference type="RuleBase" id="RU000461"/>
    </source>
</evidence>
<keyword evidence="6 7" id="KW-0503">Monooxygenase</keyword>
<dbReference type="eggNOG" id="COG2124">
    <property type="taxonomic scope" value="Bacteria"/>
</dbReference>
<evidence type="ECO:0000313" key="8">
    <source>
        <dbReference type="EMBL" id="ADO68215.1"/>
    </source>
</evidence>
<dbReference type="SUPFAM" id="SSF48264">
    <property type="entry name" value="Cytochrome P450"/>
    <property type="match status" value="1"/>
</dbReference>
<dbReference type="PANTHER" id="PTHR46696:SF6">
    <property type="entry name" value="P450, PUTATIVE (EUROFUNG)-RELATED"/>
    <property type="match status" value="1"/>
</dbReference>
<dbReference type="OrthoDB" id="4511384at2"/>
<evidence type="ECO:0000256" key="6">
    <source>
        <dbReference type="ARBA" id="ARBA00023033"/>
    </source>
</evidence>
<keyword evidence="5 7" id="KW-0408">Iron</keyword>
<dbReference type="InterPro" id="IPR001128">
    <property type="entry name" value="Cyt_P450"/>
</dbReference>
<dbReference type="HOGENOM" id="CLU_033716_0_2_7"/>
<dbReference type="PRINTS" id="PR00359">
    <property type="entry name" value="BP450"/>
</dbReference>
<accession>Q08ZL5</accession>
<evidence type="ECO:0000256" key="2">
    <source>
        <dbReference type="ARBA" id="ARBA00022617"/>
    </source>
</evidence>
<dbReference type="PROSITE" id="PS00086">
    <property type="entry name" value="CYTOCHROME_P450"/>
    <property type="match status" value="1"/>
</dbReference>
<dbReference type="KEGG" id="sur:STAUR_0406"/>
<evidence type="ECO:0000256" key="5">
    <source>
        <dbReference type="ARBA" id="ARBA00023004"/>
    </source>
</evidence>
<dbReference type="EMBL" id="AAMD01000068">
    <property type="protein sequence ID" value="EAU65958.1"/>
    <property type="molecule type" value="Genomic_DNA"/>
</dbReference>
<dbReference type="STRING" id="378806.STAUR_0406"/>
<dbReference type="FunFam" id="1.10.630.10:FF:000018">
    <property type="entry name" value="Cytochrome P450 monooxygenase"/>
    <property type="match status" value="1"/>
</dbReference>
<dbReference type="Proteomes" id="UP000001351">
    <property type="component" value="Chromosome"/>
</dbReference>
<dbReference type="PATRIC" id="fig|378806.16.peg.5052"/>
<evidence type="ECO:0000256" key="3">
    <source>
        <dbReference type="ARBA" id="ARBA00022723"/>
    </source>
</evidence>
<dbReference type="GO" id="GO:0004497">
    <property type="term" value="F:monooxygenase activity"/>
    <property type="evidence" value="ECO:0007669"/>
    <property type="project" value="UniProtKB-KW"/>
</dbReference>
<evidence type="ECO:0000313" key="11">
    <source>
        <dbReference type="Proteomes" id="UP000032702"/>
    </source>
</evidence>
<sequence>MREPERDERGPLFIQCAVREGGAGGCVGKPPLFQNTLESPYHLGMPKTQPPVRVSPALSTPVPSSRCPHLGDEYNPFKGPHLQAPYPFFAQLRKEEPVTFSPMLGMWLISRLEDIHEVLTHSASYSSASMLTSASQLTPEARAILGPGPILHDSPLNTDPPAHTRLRRLLQRGFLPARIARQEASTRQLANALIDTFIHKGRVDLVEAFTYPFPMHVILNMVGVPHEDMNRVKRWCDDLFGLIFSQTPPEAQPSMARGVVEYRAYCADLIEKRRREPREDLTSYLVHTETGSDSLNTEELVSLLGGSLIGAGHEATTAQLGLILLNLLRKPERWQALCENPALIPRAVEECIRLEAASHGMVRTAVEDVRIGGVMLPKGSRLLLLYSSANHDEAQHPDPERYTLDRTNLHHLGFGHGVHYCLGSHLARLELCVAVELFTQRMPGMRLVPEQDVGYHQELLILRNISRLEVEWPG</sequence>
<dbReference type="Gene3D" id="1.10.630.10">
    <property type="entry name" value="Cytochrome P450"/>
    <property type="match status" value="1"/>
</dbReference>
<dbReference type="AlphaFoldDB" id="Q08ZL5"/>
<dbReference type="GO" id="GO:0016705">
    <property type="term" value="F:oxidoreductase activity, acting on paired donors, with incorporation or reduction of molecular oxygen"/>
    <property type="evidence" value="ECO:0007669"/>
    <property type="project" value="InterPro"/>
</dbReference>
<evidence type="ECO:0000313" key="10">
    <source>
        <dbReference type="Proteomes" id="UP000001351"/>
    </source>
</evidence>
<name>Q08ZL5_STIAD</name>
<protein>
    <submittedName>
        <fullName evidence="8">Cytochrome P450 family protein</fullName>
    </submittedName>
    <submittedName>
        <fullName evidence="9">NocL</fullName>
    </submittedName>
</protein>
<dbReference type="InterPro" id="IPR017972">
    <property type="entry name" value="Cyt_P450_CS"/>
</dbReference>
<dbReference type="InterPro" id="IPR036396">
    <property type="entry name" value="Cyt_P450_sf"/>
</dbReference>
<dbReference type="EMBL" id="CP002271">
    <property type="protein sequence ID" value="ADO68215.1"/>
    <property type="molecule type" value="Genomic_DNA"/>
</dbReference>
<reference evidence="9 11" key="1">
    <citation type="submission" date="2006-04" db="EMBL/GenBank/DDBJ databases">
        <authorList>
            <person name="Nierman W.C."/>
        </authorList>
    </citation>
    <scope>NUCLEOTIDE SEQUENCE [LARGE SCALE GENOMIC DNA]</scope>
    <source>
        <strain evidence="9 11">DW4/3-1</strain>
    </source>
</reference>
<comment type="similarity">
    <text evidence="1 7">Belongs to the cytochrome P450 family.</text>
</comment>
<proteinExistence type="inferred from homology"/>
<organism evidence="9 11">
    <name type="scientific">Stigmatella aurantiaca (strain DW4/3-1)</name>
    <dbReference type="NCBI Taxonomy" id="378806"/>
    <lineage>
        <taxon>Bacteria</taxon>
        <taxon>Pseudomonadati</taxon>
        <taxon>Myxococcota</taxon>
        <taxon>Myxococcia</taxon>
        <taxon>Myxococcales</taxon>
        <taxon>Cystobacterineae</taxon>
        <taxon>Archangiaceae</taxon>
        <taxon>Stigmatella</taxon>
    </lineage>
</organism>
<dbReference type="PANTHER" id="PTHR46696">
    <property type="entry name" value="P450, PUTATIVE (EUROFUNG)-RELATED"/>
    <property type="match status" value="1"/>
</dbReference>
<evidence type="ECO:0000256" key="1">
    <source>
        <dbReference type="ARBA" id="ARBA00010617"/>
    </source>
</evidence>
<dbReference type="Pfam" id="PF00067">
    <property type="entry name" value="p450"/>
    <property type="match status" value="1"/>
</dbReference>
<dbReference type="Proteomes" id="UP000032702">
    <property type="component" value="Unassembled WGS sequence"/>
</dbReference>
<evidence type="ECO:0000313" key="9">
    <source>
        <dbReference type="EMBL" id="EAU65958.1"/>
    </source>
</evidence>
<keyword evidence="10" id="KW-1185">Reference proteome</keyword>
<dbReference type="GO" id="GO:0020037">
    <property type="term" value="F:heme binding"/>
    <property type="evidence" value="ECO:0007669"/>
    <property type="project" value="InterPro"/>
</dbReference>
<dbReference type="GO" id="GO:0005506">
    <property type="term" value="F:iron ion binding"/>
    <property type="evidence" value="ECO:0007669"/>
    <property type="project" value="InterPro"/>
</dbReference>
<dbReference type="InterPro" id="IPR002397">
    <property type="entry name" value="Cyt_P450_B"/>
</dbReference>
<dbReference type="CDD" id="cd11078">
    <property type="entry name" value="CYP130-like"/>
    <property type="match status" value="1"/>
</dbReference>